<accession>A0ABP9L826</accession>
<comment type="similarity">
    <text evidence="2">Belongs to the histone-like protein H-NS family.</text>
</comment>
<dbReference type="SUPFAM" id="SSF81273">
    <property type="entry name" value="H-NS histone-like proteins"/>
    <property type="match status" value="1"/>
</dbReference>
<evidence type="ECO:0000256" key="3">
    <source>
        <dbReference type="ARBA" id="ARBA00022490"/>
    </source>
</evidence>
<evidence type="ECO:0000313" key="8">
    <source>
        <dbReference type="Proteomes" id="UP001499910"/>
    </source>
</evidence>
<dbReference type="InterPro" id="IPR037150">
    <property type="entry name" value="H-NS_C_dom_sf"/>
</dbReference>
<dbReference type="PANTHER" id="PTHR38097:SF2">
    <property type="entry name" value="DNA-BINDING PROTEIN STPA"/>
    <property type="match status" value="1"/>
</dbReference>
<evidence type="ECO:0000256" key="1">
    <source>
        <dbReference type="ARBA" id="ARBA00004453"/>
    </source>
</evidence>
<evidence type="ECO:0000256" key="2">
    <source>
        <dbReference type="ARBA" id="ARBA00010610"/>
    </source>
</evidence>
<dbReference type="SMART" id="SM00528">
    <property type="entry name" value="HNS"/>
    <property type="match status" value="1"/>
</dbReference>
<dbReference type="Proteomes" id="UP001499910">
    <property type="component" value="Unassembled WGS sequence"/>
</dbReference>
<dbReference type="RefSeq" id="WP_259550385.1">
    <property type="nucleotide sequence ID" value="NZ_BAABHW010000002.1"/>
</dbReference>
<name>A0ABP9L826_9RHOB</name>
<feature type="domain" description="DNA-binding protein H-NS-like C-terminal" evidence="6">
    <location>
        <begin position="59"/>
        <end position="104"/>
    </location>
</feature>
<dbReference type="EMBL" id="BAABHW010000002">
    <property type="protein sequence ID" value="GAA5073073.1"/>
    <property type="molecule type" value="Genomic_DNA"/>
</dbReference>
<evidence type="ECO:0000259" key="6">
    <source>
        <dbReference type="SMART" id="SM00528"/>
    </source>
</evidence>
<organism evidence="7 8">
    <name type="scientific">[Roseibacterium] beibuensis</name>
    <dbReference type="NCBI Taxonomy" id="1193142"/>
    <lineage>
        <taxon>Bacteria</taxon>
        <taxon>Pseudomonadati</taxon>
        <taxon>Pseudomonadota</taxon>
        <taxon>Alphaproteobacteria</taxon>
        <taxon>Rhodobacterales</taxon>
        <taxon>Roseobacteraceae</taxon>
        <taxon>Roseicyclus</taxon>
    </lineage>
</organism>
<protein>
    <submittedName>
        <fullName evidence="7">H-NS histone family protein</fullName>
    </submittedName>
</protein>
<keyword evidence="4" id="KW-0238">DNA-binding</keyword>
<comment type="subcellular location">
    <subcellularLocation>
        <location evidence="1">Cytoplasm</location>
        <location evidence="1">Nucleoid</location>
    </subcellularLocation>
</comment>
<gene>
    <name evidence="7" type="ORF">GCM10023209_18470</name>
</gene>
<dbReference type="Pfam" id="PF00816">
    <property type="entry name" value="Histone_HNS"/>
    <property type="match status" value="1"/>
</dbReference>
<dbReference type="PANTHER" id="PTHR38097">
    <property type="match status" value="1"/>
</dbReference>
<proteinExistence type="inferred from homology"/>
<reference evidence="8" key="1">
    <citation type="journal article" date="2019" name="Int. J. Syst. Evol. Microbiol.">
        <title>The Global Catalogue of Microorganisms (GCM) 10K type strain sequencing project: providing services to taxonomists for standard genome sequencing and annotation.</title>
        <authorList>
            <consortium name="The Broad Institute Genomics Platform"/>
            <consortium name="The Broad Institute Genome Sequencing Center for Infectious Disease"/>
            <person name="Wu L."/>
            <person name="Ma J."/>
        </authorList>
    </citation>
    <scope>NUCLEOTIDE SEQUENCE [LARGE SCALE GENOMIC DNA]</scope>
    <source>
        <strain evidence="8">JCM 18015</strain>
    </source>
</reference>
<evidence type="ECO:0000313" key="7">
    <source>
        <dbReference type="EMBL" id="GAA5073073.1"/>
    </source>
</evidence>
<sequence>MAKTLEKMSLEELKAHRKEVDAAIVNFEKRKKQEALIAAQKAAQEHGFSLDEILGAKGAKTKVKGAPKYANPADASQTWTGRGRQPQWIKDALAAGKSLDDLAI</sequence>
<dbReference type="InterPro" id="IPR027444">
    <property type="entry name" value="H-NS_C_dom"/>
</dbReference>
<evidence type="ECO:0000256" key="4">
    <source>
        <dbReference type="ARBA" id="ARBA00023125"/>
    </source>
</evidence>
<evidence type="ECO:0000256" key="5">
    <source>
        <dbReference type="SAM" id="MobiDB-lite"/>
    </source>
</evidence>
<feature type="region of interest" description="Disordered" evidence="5">
    <location>
        <begin position="64"/>
        <end position="84"/>
    </location>
</feature>
<keyword evidence="8" id="KW-1185">Reference proteome</keyword>
<dbReference type="Gene3D" id="4.10.430.10">
    <property type="entry name" value="Histone-like protein H-NS, C-terminal domain"/>
    <property type="match status" value="1"/>
</dbReference>
<comment type="caution">
    <text evidence="7">The sequence shown here is derived from an EMBL/GenBank/DDBJ whole genome shotgun (WGS) entry which is preliminary data.</text>
</comment>
<keyword evidence="3" id="KW-0963">Cytoplasm</keyword>